<reference evidence="7 8" key="1">
    <citation type="submission" date="2014-04" db="EMBL/GenBank/DDBJ databases">
        <title>Evolutionary Origins and Diversification of the Mycorrhizal Mutualists.</title>
        <authorList>
            <consortium name="DOE Joint Genome Institute"/>
            <consortium name="Mycorrhizal Genomics Consortium"/>
            <person name="Kohler A."/>
            <person name="Kuo A."/>
            <person name="Nagy L.G."/>
            <person name="Floudas D."/>
            <person name="Copeland A."/>
            <person name="Barry K.W."/>
            <person name="Cichocki N."/>
            <person name="Veneault-Fourrey C."/>
            <person name="LaButti K."/>
            <person name="Lindquist E.A."/>
            <person name="Lipzen A."/>
            <person name="Lundell T."/>
            <person name="Morin E."/>
            <person name="Murat C."/>
            <person name="Riley R."/>
            <person name="Ohm R."/>
            <person name="Sun H."/>
            <person name="Tunlid A."/>
            <person name="Henrissat B."/>
            <person name="Grigoriev I.V."/>
            <person name="Hibbett D.S."/>
            <person name="Martin F."/>
        </authorList>
    </citation>
    <scope>NUCLEOTIDE SEQUENCE [LARGE SCALE GENOMIC DNA]</scope>
    <source>
        <strain evidence="7 8">Koide BX008</strain>
    </source>
</reference>
<protein>
    <recommendedName>
        <fullName evidence="6">Zn(2)-C6 fungal-type domain-containing protein</fullName>
    </recommendedName>
</protein>
<dbReference type="Proteomes" id="UP000054549">
    <property type="component" value="Unassembled WGS sequence"/>
</dbReference>
<dbReference type="InterPro" id="IPR036864">
    <property type="entry name" value="Zn2-C6_fun-type_DNA-bd_sf"/>
</dbReference>
<dbReference type="SMART" id="SM00066">
    <property type="entry name" value="GAL4"/>
    <property type="match status" value="1"/>
</dbReference>
<evidence type="ECO:0000313" key="7">
    <source>
        <dbReference type="EMBL" id="KIL68514.1"/>
    </source>
</evidence>
<dbReference type="GO" id="GO:0006351">
    <property type="term" value="P:DNA-templated transcription"/>
    <property type="evidence" value="ECO:0007669"/>
    <property type="project" value="InterPro"/>
</dbReference>
<dbReference type="Pfam" id="PF04082">
    <property type="entry name" value="Fungal_trans"/>
    <property type="match status" value="1"/>
</dbReference>
<dbReference type="OrthoDB" id="2123952at2759"/>
<keyword evidence="5" id="KW-0539">Nucleus</keyword>
<feature type="domain" description="Zn(2)-C6 fungal-type" evidence="6">
    <location>
        <begin position="43"/>
        <end position="75"/>
    </location>
</feature>
<dbReference type="SUPFAM" id="SSF57701">
    <property type="entry name" value="Zn2/Cys6 DNA-binding domain"/>
    <property type="match status" value="1"/>
</dbReference>
<evidence type="ECO:0000256" key="2">
    <source>
        <dbReference type="ARBA" id="ARBA00022723"/>
    </source>
</evidence>
<dbReference type="InterPro" id="IPR007219">
    <property type="entry name" value="XnlR_reg_dom"/>
</dbReference>
<dbReference type="CDD" id="cd12148">
    <property type="entry name" value="fungal_TF_MHR"/>
    <property type="match status" value="1"/>
</dbReference>
<dbReference type="Pfam" id="PF00172">
    <property type="entry name" value="Zn_clus"/>
    <property type="match status" value="1"/>
</dbReference>
<evidence type="ECO:0000256" key="3">
    <source>
        <dbReference type="ARBA" id="ARBA00023015"/>
    </source>
</evidence>
<dbReference type="GO" id="GO:0000981">
    <property type="term" value="F:DNA-binding transcription factor activity, RNA polymerase II-specific"/>
    <property type="evidence" value="ECO:0007669"/>
    <property type="project" value="InterPro"/>
</dbReference>
<dbReference type="AlphaFoldDB" id="A0A0C2TMX9"/>
<dbReference type="EMBL" id="KN818228">
    <property type="protein sequence ID" value="KIL68514.1"/>
    <property type="molecule type" value="Genomic_DNA"/>
</dbReference>
<sequence length="613" mass="69760">MPRFAFDAVFMNHTHHTRRDNRRSLMSARLNRRSANVLQRGSACLACRKRKLKCDSSKPVCQPCTRMNRASECIYDEKPKSRNQALREKLSLLEEHVRFLESYPPDMSPPPSSWRDATIFPPASPVSDDYADDISFSLLTKSRWSRRSSQTSDTIDSAKSVKLRPETSIVWHSTDHLEESPYYPLNLTPFSSWNLPQESSILPEPVTRSFLLERFLECREHCWFYSDVQRLQLQSHTTTDGGPHPALLNAVYLLACHFERSSFCSKLEPLFLARAMHQITAALDCKDRLVDIVQASCLVAIYFYLNCQISEGYRQAFSAVRLAIALGLHQINLSAIPAHIWGDPKEQGQKIHAFWQTYMVDRYWSAVYNLQTALPEFYSVCERITTPLPETAETLDSILSLRERHSHVALRQQPNIPQSSQLSSSTLKILAAGLFEKTRRLSNSISEEDNAYWAECRAAEFDVQWFFTVLPKYTQREMWGSQSSIFDVDLFTLWTLIHVSNMHLQQALKLTAGMLQSGFSVLAMVRQLEQDDYQLLDPIICACWYHVAKTLASILADTATGPEVPSEMGKSVHDIEKGLFSLNSALQEFAKYCPLSASLAAKCEDAIKIMGGM</sequence>
<dbReference type="Gene3D" id="4.10.240.10">
    <property type="entry name" value="Zn(2)-C6 fungal-type DNA-binding domain"/>
    <property type="match status" value="1"/>
</dbReference>
<dbReference type="InterPro" id="IPR001138">
    <property type="entry name" value="Zn2Cys6_DnaBD"/>
</dbReference>
<keyword evidence="3" id="KW-0805">Transcription regulation</keyword>
<evidence type="ECO:0000256" key="4">
    <source>
        <dbReference type="ARBA" id="ARBA00023163"/>
    </source>
</evidence>
<evidence type="ECO:0000313" key="8">
    <source>
        <dbReference type="Proteomes" id="UP000054549"/>
    </source>
</evidence>
<dbReference type="STRING" id="946122.A0A0C2TMX9"/>
<gene>
    <name evidence="7" type="ORF">M378DRAFT_888009</name>
</gene>
<dbReference type="GO" id="GO:0005634">
    <property type="term" value="C:nucleus"/>
    <property type="evidence" value="ECO:0007669"/>
    <property type="project" value="UniProtKB-SubCell"/>
</dbReference>
<evidence type="ECO:0000256" key="5">
    <source>
        <dbReference type="ARBA" id="ARBA00023242"/>
    </source>
</evidence>
<dbReference type="CDD" id="cd00067">
    <property type="entry name" value="GAL4"/>
    <property type="match status" value="1"/>
</dbReference>
<proteinExistence type="predicted"/>
<evidence type="ECO:0000259" key="6">
    <source>
        <dbReference type="PROSITE" id="PS50048"/>
    </source>
</evidence>
<dbReference type="InterPro" id="IPR050815">
    <property type="entry name" value="TF_fung"/>
</dbReference>
<dbReference type="HOGENOM" id="CLU_022337_1_0_1"/>
<keyword evidence="8" id="KW-1185">Reference proteome</keyword>
<name>A0A0C2TMX9_AMAMK</name>
<keyword evidence="2" id="KW-0479">Metal-binding</keyword>
<organism evidence="7 8">
    <name type="scientific">Amanita muscaria (strain Koide BX008)</name>
    <dbReference type="NCBI Taxonomy" id="946122"/>
    <lineage>
        <taxon>Eukaryota</taxon>
        <taxon>Fungi</taxon>
        <taxon>Dikarya</taxon>
        <taxon>Basidiomycota</taxon>
        <taxon>Agaricomycotina</taxon>
        <taxon>Agaricomycetes</taxon>
        <taxon>Agaricomycetidae</taxon>
        <taxon>Agaricales</taxon>
        <taxon>Pluteineae</taxon>
        <taxon>Amanitaceae</taxon>
        <taxon>Amanita</taxon>
    </lineage>
</organism>
<dbReference type="InParanoid" id="A0A0C2TMX9"/>
<comment type="subcellular location">
    <subcellularLocation>
        <location evidence="1">Nucleus</location>
    </subcellularLocation>
</comment>
<dbReference type="PANTHER" id="PTHR47338:SF29">
    <property type="entry name" value="ZN(2)-C6 FUNGAL-TYPE DOMAIN-CONTAINING PROTEIN"/>
    <property type="match status" value="1"/>
</dbReference>
<dbReference type="GO" id="GO:0003677">
    <property type="term" value="F:DNA binding"/>
    <property type="evidence" value="ECO:0007669"/>
    <property type="project" value="InterPro"/>
</dbReference>
<keyword evidence="4" id="KW-0804">Transcription</keyword>
<dbReference type="PANTHER" id="PTHR47338">
    <property type="entry name" value="ZN(II)2CYS6 TRANSCRIPTION FACTOR (EUROFUNG)-RELATED"/>
    <property type="match status" value="1"/>
</dbReference>
<dbReference type="PROSITE" id="PS50048">
    <property type="entry name" value="ZN2_CY6_FUNGAL_2"/>
    <property type="match status" value="1"/>
</dbReference>
<evidence type="ECO:0000256" key="1">
    <source>
        <dbReference type="ARBA" id="ARBA00004123"/>
    </source>
</evidence>
<dbReference type="PROSITE" id="PS00463">
    <property type="entry name" value="ZN2_CY6_FUNGAL_1"/>
    <property type="match status" value="1"/>
</dbReference>
<accession>A0A0C2TMX9</accession>
<dbReference type="GO" id="GO:0008270">
    <property type="term" value="F:zinc ion binding"/>
    <property type="evidence" value="ECO:0007669"/>
    <property type="project" value="InterPro"/>
</dbReference>